<comment type="caution">
    <text evidence="8">Lacks conserved residue(s) required for the propagation of feature annotation.</text>
</comment>
<dbReference type="PANTHER" id="PTHR11547">
    <property type="entry name" value="ARGININE OR CREATINE KINASE"/>
    <property type="match status" value="1"/>
</dbReference>
<keyword evidence="13" id="KW-1185">Reference proteome</keyword>
<evidence type="ECO:0000256" key="6">
    <source>
        <dbReference type="ARBA" id="ARBA00022840"/>
    </source>
</evidence>
<evidence type="ECO:0000256" key="2">
    <source>
        <dbReference type="ARBA" id="ARBA00012230"/>
    </source>
</evidence>
<dbReference type="Gene3D" id="1.10.135.10">
    <property type="entry name" value="ATP:guanido phosphotransferase, N-terminal domain"/>
    <property type="match status" value="1"/>
</dbReference>
<dbReference type="PANTHER" id="PTHR11547:SF38">
    <property type="entry name" value="ARGININE KINASE 1-RELATED"/>
    <property type="match status" value="1"/>
</dbReference>
<dbReference type="SUPFAM" id="SSF48034">
    <property type="entry name" value="Guanido kinase N-terminal domain"/>
    <property type="match status" value="1"/>
</dbReference>
<dbReference type="Proteomes" id="UP000677054">
    <property type="component" value="Unassembled WGS sequence"/>
</dbReference>
<sequence>MTTVPMSASCFGWCCSKKSSSVSLDVSHDTLQGGFNFFSNNADKERLGLEGLLVAGKAEEKNKRKDHDESKDEEKEETSWERMSLSGAALPLDDMKAPFQLIDESIRHFPKSSARLDPVGVQPGLENGVGGKEVLTVVRTRPAWNPRAILPLWQTRRRILKQKLNSRKGSGSPHRSLTKSQLHQVDLTWNELQKSNTTSILKEVLTEELFQHLRTRCTQNGNGLHDIIKSGVLYADSKIGVYAPDTWSYEVFWPLFKEVCQRYHGVTCQFQSGFWDSQIPSLPLQMDSTGRAIISTRIRVTRNLKDFELLPNLSEKGLLEIEKIVVQALTKFTGKIKGHYHPIASICKIAKEFSHFVFQKDDKFLEVKIPLLFLA</sequence>
<dbReference type="AlphaFoldDB" id="A0A7R8XEM4"/>
<dbReference type="GO" id="GO:0004111">
    <property type="term" value="F:creatine kinase activity"/>
    <property type="evidence" value="ECO:0007669"/>
    <property type="project" value="InterPro"/>
</dbReference>
<comment type="similarity">
    <text evidence="1 7">Belongs to the ATP:guanido phosphotransferase family.</text>
</comment>
<evidence type="ECO:0000256" key="3">
    <source>
        <dbReference type="ARBA" id="ARBA00022679"/>
    </source>
</evidence>
<reference evidence="12" key="1">
    <citation type="submission" date="2020-11" db="EMBL/GenBank/DDBJ databases">
        <authorList>
            <person name="Tran Van P."/>
        </authorList>
    </citation>
    <scope>NUCLEOTIDE SEQUENCE</scope>
</reference>
<dbReference type="PROSITE" id="PS51510">
    <property type="entry name" value="PHOSPHAGEN_KINASE_C"/>
    <property type="match status" value="1"/>
</dbReference>
<dbReference type="EC" id="2.7.3.3" evidence="2"/>
<dbReference type="InterPro" id="IPR022413">
    <property type="entry name" value="ATP-guanido_PTrfase_N"/>
</dbReference>
<evidence type="ECO:0000259" key="11">
    <source>
        <dbReference type="PROSITE" id="PS51510"/>
    </source>
</evidence>
<evidence type="ECO:0000256" key="5">
    <source>
        <dbReference type="ARBA" id="ARBA00022777"/>
    </source>
</evidence>
<dbReference type="Pfam" id="PF02807">
    <property type="entry name" value="ATP-gua_PtransN"/>
    <property type="match status" value="1"/>
</dbReference>
<dbReference type="InterPro" id="IPR022414">
    <property type="entry name" value="ATP-guanido_PTrfase_cat"/>
</dbReference>
<evidence type="ECO:0000256" key="1">
    <source>
        <dbReference type="ARBA" id="ARBA00006798"/>
    </source>
</evidence>
<keyword evidence="6 8" id="KW-0067">ATP-binding</keyword>
<organism evidence="12">
    <name type="scientific">Darwinula stevensoni</name>
    <dbReference type="NCBI Taxonomy" id="69355"/>
    <lineage>
        <taxon>Eukaryota</taxon>
        <taxon>Metazoa</taxon>
        <taxon>Ecdysozoa</taxon>
        <taxon>Arthropoda</taxon>
        <taxon>Crustacea</taxon>
        <taxon>Oligostraca</taxon>
        <taxon>Ostracoda</taxon>
        <taxon>Podocopa</taxon>
        <taxon>Podocopida</taxon>
        <taxon>Darwinulocopina</taxon>
        <taxon>Darwinuloidea</taxon>
        <taxon>Darwinulidae</taxon>
        <taxon>Darwinula</taxon>
    </lineage>
</organism>
<keyword evidence="5 8" id="KW-0418">Kinase</keyword>
<dbReference type="GO" id="GO:0005524">
    <property type="term" value="F:ATP binding"/>
    <property type="evidence" value="ECO:0007669"/>
    <property type="project" value="UniProtKB-UniRule"/>
</dbReference>
<proteinExistence type="inferred from homology"/>
<dbReference type="Gene3D" id="3.30.590.10">
    <property type="entry name" value="Glutamine synthetase/guanido kinase, catalytic domain"/>
    <property type="match status" value="1"/>
</dbReference>
<accession>A0A7R8XEM4</accession>
<dbReference type="EMBL" id="CAJPEV010002157">
    <property type="protein sequence ID" value="CAG0895899.1"/>
    <property type="molecule type" value="Genomic_DNA"/>
</dbReference>
<name>A0A7R8XEM4_9CRUS</name>
<feature type="domain" description="Phosphagen kinase C-terminal" evidence="11">
    <location>
        <begin position="292"/>
        <end position="375"/>
    </location>
</feature>
<feature type="binding site" evidence="8">
    <location>
        <begin position="295"/>
        <end position="299"/>
    </location>
    <ligand>
        <name>ATP</name>
        <dbReference type="ChEBI" id="CHEBI:30616"/>
    </ligand>
</feature>
<dbReference type="GO" id="GO:0046314">
    <property type="term" value="P:phosphocreatine biosynthetic process"/>
    <property type="evidence" value="ECO:0007669"/>
    <property type="project" value="InterPro"/>
</dbReference>
<dbReference type="GO" id="GO:0005615">
    <property type="term" value="C:extracellular space"/>
    <property type="evidence" value="ECO:0007669"/>
    <property type="project" value="TreeGrafter"/>
</dbReference>
<dbReference type="SUPFAM" id="SSF55931">
    <property type="entry name" value="Glutamine synthetase/guanido kinase"/>
    <property type="match status" value="1"/>
</dbReference>
<dbReference type="PROSITE" id="PS51509">
    <property type="entry name" value="PHOSPHAGEN_KINASE_N"/>
    <property type="match status" value="1"/>
</dbReference>
<keyword evidence="4 8" id="KW-0547">Nucleotide-binding</keyword>
<dbReference type="GO" id="GO:0004054">
    <property type="term" value="F:arginine kinase activity"/>
    <property type="evidence" value="ECO:0007669"/>
    <property type="project" value="UniProtKB-EC"/>
</dbReference>
<feature type="region of interest" description="Disordered" evidence="9">
    <location>
        <begin position="59"/>
        <end position="83"/>
    </location>
</feature>
<feature type="non-terminal residue" evidence="12">
    <location>
        <position position="1"/>
    </location>
</feature>
<feature type="compositionally biased region" description="Basic and acidic residues" evidence="9">
    <location>
        <begin position="59"/>
        <end position="80"/>
    </location>
</feature>
<dbReference type="EMBL" id="LR901674">
    <property type="protein sequence ID" value="CAD7249146.1"/>
    <property type="molecule type" value="Genomic_DNA"/>
</dbReference>
<evidence type="ECO:0000313" key="13">
    <source>
        <dbReference type="Proteomes" id="UP000677054"/>
    </source>
</evidence>
<dbReference type="InterPro" id="IPR036802">
    <property type="entry name" value="ATP-guanido_PTrfase_N_sf"/>
</dbReference>
<feature type="domain" description="Phosphagen kinase N-terminal" evidence="10">
    <location>
        <begin position="181"/>
        <end position="265"/>
    </location>
</feature>
<dbReference type="InterPro" id="IPR000749">
    <property type="entry name" value="ATP-guanido_PTrfase"/>
</dbReference>
<dbReference type="OrthoDB" id="430219at2759"/>
<evidence type="ECO:0000256" key="8">
    <source>
        <dbReference type="PROSITE-ProRule" id="PRU00843"/>
    </source>
</evidence>
<evidence type="ECO:0000256" key="7">
    <source>
        <dbReference type="PROSITE-ProRule" id="PRU00842"/>
    </source>
</evidence>
<dbReference type="FunFam" id="1.10.135.10:FF:000003">
    <property type="entry name" value="Three-domain arginine kinase"/>
    <property type="match status" value="1"/>
</dbReference>
<evidence type="ECO:0000256" key="4">
    <source>
        <dbReference type="ARBA" id="ARBA00022741"/>
    </source>
</evidence>
<protein>
    <recommendedName>
        <fullName evidence="2">arginine kinase</fullName>
        <ecNumber evidence="2">2.7.3.3</ecNumber>
    </recommendedName>
</protein>
<evidence type="ECO:0000259" key="10">
    <source>
        <dbReference type="PROSITE" id="PS51509"/>
    </source>
</evidence>
<gene>
    <name evidence="12" type="ORF">DSTB1V02_LOCUS8947</name>
</gene>
<keyword evidence="3 8" id="KW-0808">Transferase</keyword>
<dbReference type="InterPro" id="IPR014746">
    <property type="entry name" value="Gln_synth/guanido_kin_cat_dom"/>
</dbReference>
<evidence type="ECO:0000256" key="9">
    <source>
        <dbReference type="SAM" id="MobiDB-lite"/>
    </source>
</evidence>
<evidence type="ECO:0000313" key="12">
    <source>
        <dbReference type="EMBL" id="CAD7249146.1"/>
    </source>
</evidence>